<reference evidence="2 4" key="2">
    <citation type="journal article" date="2013" name="Nature">
        <title>Insights into bilaterian evolution from three spiralian genomes.</title>
        <authorList>
            <person name="Simakov O."/>
            <person name="Marletaz F."/>
            <person name="Cho S.J."/>
            <person name="Edsinger-Gonzales E."/>
            <person name="Havlak P."/>
            <person name="Hellsten U."/>
            <person name="Kuo D.H."/>
            <person name="Larsson T."/>
            <person name="Lv J."/>
            <person name="Arendt D."/>
            <person name="Savage R."/>
            <person name="Osoegawa K."/>
            <person name="de Jong P."/>
            <person name="Grimwood J."/>
            <person name="Chapman J.A."/>
            <person name="Shapiro H."/>
            <person name="Aerts A."/>
            <person name="Otillar R.P."/>
            <person name="Terry A.Y."/>
            <person name="Boore J.L."/>
            <person name="Grigoriev I.V."/>
            <person name="Lindberg D.R."/>
            <person name="Seaver E.C."/>
            <person name="Weisblat D.A."/>
            <person name="Putnam N.H."/>
            <person name="Rokhsar D.S."/>
        </authorList>
    </citation>
    <scope>NUCLEOTIDE SEQUENCE</scope>
    <source>
        <strain evidence="2 4">I ESC-2004</strain>
    </source>
</reference>
<dbReference type="Proteomes" id="UP000014760">
    <property type="component" value="Unassembled WGS sequence"/>
</dbReference>
<dbReference type="EMBL" id="KB299519">
    <property type="protein sequence ID" value="ELU07901.1"/>
    <property type="molecule type" value="Genomic_DNA"/>
</dbReference>
<reference evidence="3" key="3">
    <citation type="submission" date="2015-06" db="UniProtKB">
        <authorList>
            <consortium name="EnsemblMetazoa"/>
        </authorList>
    </citation>
    <scope>IDENTIFICATION</scope>
</reference>
<evidence type="ECO:0000313" key="3">
    <source>
        <dbReference type="EnsemblMetazoa" id="CapteP209868"/>
    </source>
</evidence>
<organism evidence="2">
    <name type="scientific">Capitella teleta</name>
    <name type="common">Polychaete worm</name>
    <dbReference type="NCBI Taxonomy" id="283909"/>
    <lineage>
        <taxon>Eukaryota</taxon>
        <taxon>Metazoa</taxon>
        <taxon>Spiralia</taxon>
        <taxon>Lophotrochozoa</taxon>
        <taxon>Annelida</taxon>
        <taxon>Polychaeta</taxon>
        <taxon>Sedentaria</taxon>
        <taxon>Scolecida</taxon>
        <taxon>Capitellidae</taxon>
        <taxon>Capitella</taxon>
    </lineage>
</organism>
<gene>
    <name evidence="2" type="ORF">CAPTEDRAFT_209868</name>
</gene>
<proteinExistence type="predicted"/>
<feature type="region of interest" description="Disordered" evidence="1">
    <location>
        <begin position="109"/>
        <end position="129"/>
    </location>
</feature>
<accession>R7UWW4</accession>
<evidence type="ECO:0000313" key="4">
    <source>
        <dbReference type="Proteomes" id="UP000014760"/>
    </source>
</evidence>
<keyword evidence="4" id="KW-1185">Reference proteome</keyword>
<name>R7UWW4_CAPTE</name>
<protein>
    <submittedName>
        <fullName evidence="2 3">Uncharacterized protein</fullName>
    </submittedName>
</protein>
<sequence length="240" mass="26862">MSKEDGMFWLPCKPSHGLWLWFSMNLRHHDPKVLSLYGGLECGRRQNGIDNAVELAQECADAVKCLISRLPSKVKHYPGRQLQQSLNFECGSCIFTEAAAMANVYPPSDSDDAPLLREPSSGAIRQDGDDELLSDHSVEKILPRDDQEAPPPQVVVLPPPTTGAFNEGMRRKIITIIILTAINLVNYMDRFSIAGLCLGLREFILTLIETTWINKSLNMILAEHEEVATQFNGDLLRLFQ</sequence>
<evidence type="ECO:0000313" key="2">
    <source>
        <dbReference type="EMBL" id="ELU07901.1"/>
    </source>
</evidence>
<dbReference type="AlphaFoldDB" id="R7UWW4"/>
<reference evidence="4" key="1">
    <citation type="submission" date="2012-12" db="EMBL/GenBank/DDBJ databases">
        <authorList>
            <person name="Hellsten U."/>
            <person name="Grimwood J."/>
            <person name="Chapman J.A."/>
            <person name="Shapiro H."/>
            <person name="Aerts A."/>
            <person name="Otillar R.P."/>
            <person name="Terry A.Y."/>
            <person name="Boore J.L."/>
            <person name="Simakov O."/>
            <person name="Marletaz F."/>
            <person name="Cho S.-J."/>
            <person name="Edsinger-Gonzales E."/>
            <person name="Havlak P."/>
            <person name="Kuo D.-H."/>
            <person name="Larsson T."/>
            <person name="Lv J."/>
            <person name="Arendt D."/>
            <person name="Savage R."/>
            <person name="Osoegawa K."/>
            <person name="de Jong P."/>
            <person name="Lindberg D.R."/>
            <person name="Seaver E.C."/>
            <person name="Weisblat D.A."/>
            <person name="Putnam N.H."/>
            <person name="Grigoriev I.V."/>
            <person name="Rokhsar D.S."/>
        </authorList>
    </citation>
    <scope>NUCLEOTIDE SEQUENCE</scope>
    <source>
        <strain evidence="4">I ESC-2004</strain>
    </source>
</reference>
<evidence type="ECO:0000256" key="1">
    <source>
        <dbReference type="SAM" id="MobiDB-lite"/>
    </source>
</evidence>
<dbReference type="EnsemblMetazoa" id="CapteT209868">
    <property type="protein sequence ID" value="CapteP209868"/>
    <property type="gene ID" value="CapteG209868"/>
</dbReference>
<dbReference type="EMBL" id="AMQN01006904">
    <property type="status" value="NOT_ANNOTATED_CDS"/>
    <property type="molecule type" value="Genomic_DNA"/>
</dbReference>
<dbReference type="HOGENOM" id="CLU_1157361_0_0_1"/>